<dbReference type="AlphaFoldDB" id="A0A8X6M0A5"/>
<protein>
    <submittedName>
        <fullName evidence="1">Uncharacterized protein</fullName>
    </submittedName>
</protein>
<reference evidence="1" key="1">
    <citation type="submission" date="2020-07" db="EMBL/GenBank/DDBJ databases">
        <title>Multicomponent nature underlies the extraordinary mechanical properties of spider dragline silk.</title>
        <authorList>
            <person name="Kono N."/>
            <person name="Nakamura H."/>
            <person name="Mori M."/>
            <person name="Yoshida Y."/>
            <person name="Ohtoshi R."/>
            <person name="Malay A.D."/>
            <person name="Moran D.A.P."/>
            <person name="Tomita M."/>
            <person name="Numata K."/>
            <person name="Arakawa K."/>
        </authorList>
    </citation>
    <scope>NUCLEOTIDE SEQUENCE</scope>
</reference>
<organism evidence="1 2">
    <name type="scientific">Trichonephila clavata</name>
    <name type="common">Joro spider</name>
    <name type="synonym">Nephila clavata</name>
    <dbReference type="NCBI Taxonomy" id="2740835"/>
    <lineage>
        <taxon>Eukaryota</taxon>
        <taxon>Metazoa</taxon>
        <taxon>Ecdysozoa</taxon>
        <taxon>Arthropoda</taxon>
        <taxon>Chelicerata</taxon>
        <taxon>Arachnida</taxon>
        <taxon>Araneae</taxon>
        <taxon>Araneomorphae</taxon>
        <taxon>Entelegynae</taxon>
        <taxon>Araneoidea</taxon>
        <taxon>Nephilidae</taxon>
        <taxon>Trichonephila</taxon>
    </lineage>
</organism>
<dbReference type="EMBL" id="BMAO01038711">
    <property type="protein sequence ID" value="GFR26589.1"/>
    <property type="molecule type" value="Genomic_DNA"/>
</dbReference>
<comment type="caution">
    <text evidence="1">The sequence shown here is derived from an EMBL/GenBank/DDBJ whole genome shotgun (WGS) entry which is preliminary data.</text>
</comment>
<evidence type="ECO:0000313" key="2">
    <source>
        <dbReference type="Proteomes" id="UP000887116"/>
    </source>
</evidence>
<accession>A0A8X6M0A5</accession>
<evidence type="ECO:0000313" key="1">
    <source>
        <dbReference type="EMBL" id="GFR26589.1"/>
    </source>
</evidence>
<gene>
    <name evidence="1" type="ORF">TNCT_365151</name>
</gene>
<proteinExistence type="predicted"/>
<dbReference type="Proteomes" id="UP000887116">
    <property type="component" value="Unassembled WGS sequence"/>
</dbReference>
<keyword evidence="2" id="KW-1185">Reference proteome</keyword>
<sequence>MGRLFCGEHVNMQTSERDASGLLHGARRQDESSCAKGAVVTVLQSSTHGAWAYGAAAKHELFQIRL</sequence>
<name>A0A8X6M0A5_TRICU</name>